<evidence type="ECO:0000313" key="2">
    <source>
        <dbReference type="Proteomes" id="UP001589608"/>
    </source>
</evidence>
<dbReference type="Gene3D" id="2.60.120.260">
    <property type="entry name" value="Galactose-binding domain-like"/>
    <property type="match status" value="1"/>
</dbReference>
<name>A0ABV5MLL6_9ACTN</name>
<gene>
    <name evidence="1" type="ORF">ACFFTR_42340</name>
</gene>
<accession>A0ABV5MLL6</accession>
<keyword evidence="2" id="KW-1185">Reference proteome</keyword>
<sequence length="850" mass="88958">MPDLHLPDVFVGVAWNAEPFDSAATPTWTDLAARAISIGSASRGRQYELDQNQTGAMSVDWLNIDEALNPGNGGSPYSPNVQPYRQIMPRVMWPNGGTGNLINAAYNIQNGVGTDPSFESYSAGAPPAWVLYSGTGVQASAAITTTNPQQGTKSLTYNVVNGGGISGVGVTVPCIPGRQYTSTLYVRQTGANTTQIFINGGAGGTSTTTTGAYVRLTVTWTATQPTHQLWVASFTTSINSTVNVDALQHEPGGSASAFTTTGPLIRNVWTRGYVERWPTAWEDNGFRGVSSTPAVGPFFILSNADLWTEARNAILVKAPTYYWPLQEPKGATRYAEASGNNGPALLPYAPKTGAGAGITAGVNSAILGDSGGTGVQFTADGAHGAFSALQTSTVLAIGQTGALSLSPLPPSPPAAWAATWACWAYWPATPSDYMIIMWSNAKYNLWNPMVLTQLAGTGRLELKLQGSTGSAAFATSASAPAAGVWHHLACVASQDATNTNLALYIDGVLAQATTTATSTVGLASGLPADQFFIGGAIAYMGHYLTEAWTGVVAHAAIWYRALSAGEVADLATAGLTAYANELSGARITRYLSYAGYTGPTSIQPGASAMAASTLTKGTAALTACQSVADSEFGNLFESADGIAFASRFDRSLKTTAVYTFGENTAAGEYPYQGDVAYDFDPSRVFNMADITRSGGIIAHAEPADGGLSRKRFGPKPFTRTINIASDNETVDAATWVVLNGATARQRLASITFDAAATRVPFGDGTLWPMVLTIEIGTRVTVKRRPKAANGGAGITMSGDFFVEQVTHHDINFERGTWLVTLLLSPASGAQPWILQDATYGALGTTSVLGF</sequence>
<dbReference type="EMBL" id="JBHMCA010000069">
    <property type="protein sequence ID" value="MFB9449757.1"/>
    <property type="molecule type" value="Genomic_DNA"/>
</dbReference>
<evidence type="ECO:0000313" key="1">
    <source>
        <dbReference type="EMBL" id="MFB9449757.1"/>
    </source>
</evidence>
<dbReference type="Proteomes" id="UP001589608">
    <property type="component" value="Unassembled WGS sequence"/>
</dbReference>
<comment type="caution">
    <text evidence="1">The sequence shown here is derived from an EMBL/GenBank/DDBJ whole genome shotgun (WGS) entry which is preliminary data.</text>
</comment>
<dbReference type="InterPro" id="IPR013320">
    <property type="entry name" value="ConA-like_dom_sf"/>
</dbReference>
<protein>
    <submittedName>
        <fullName evidence="1">LamG domain-containing protein</fullName>
    </submittedName>
</protein>
<dbReference type="Gene3D" id="2.60.120.200">
    <property type="match status" value="1"/>
</dbReference>
<dbReference type="SUPFAM" id="SSF49899">
    <property type="entry name" value="Concanavalin A-like lectins/glucanases"/>
    <property type="match status" value="1"/>
</dbReference>
<proteinExistence type="predicted"/>
<dbReference type="Pfam" id="PF13385">
    <property type="entry name" value="Laminin_G_3"/>
    <property type="match status" value="1"/>
</dbReference>
<reference evidence="1 2" key="1">
    <citation type="submission" date="2024-09" db="EMBL/GenBank/DDBJ databases">
        <authorList>
            <person name="Sun Q."/>
            <person name="Mori K."/>
        </authorList>
    </citation>
    <scope>NUCLEOTIDE SEQUENCE [LARGE SCALE GENOMIC DNA]</scope>
    <source>
        <strain evidence="1 2">JCM 3307</strain>
    </source>
</reference>
<organism evidence="1 2">
    <name type="scientific">Dactylosporangium vinaceum</name>
    <dbReference type="NCBI Taxonomy" id="53362"/>
    <lineage>
        <taxon>Bacteria</taxon>
        <taxon>Bacillati</taxon>
        <taxon>Actinomycetota</taxon>
        <taxon>Actinomycetes</taxon>
        <taxon>Micromonosporales</taxon>
        <taxon>Micromonosporaceae</taxon>
        <taxon>Dactylosporangium</taxon>
    </lineage>
</organism>
<dbReference type="RefSeq" id="WP_223100578.1">
    <property type="nucleotide sequence ID" value="NZ_CP061913.1"/>
</dbReference>